<dbReference type="InterPro" id="IPR040442">
    <property type="entry name" value="Pyrv_kinase-like_dom_sf"/>
</dbReference>
<dbReference type="PANTHER" id="PTHR30502:SF0">
    <property type="entry name" value="PHOSPHOENOLPYRUVATE CARBOXYLASE FAMILY PROTEIN"/>
    <property type="match status" value="1"/>
</dbReference>
<dbReference type="STRING" id="86259.A0A4Z1P348"/>
<dbReference type="GO" id="GO:0016832">
    <property type="term" value="F:aldehyde-lyase activity"/>
    <property type="evidence" value="ECO:0007669"/>
    <property type="project" value="TreeGrafter"/>
</dbReference>
<dbReference type="Pfam" id="PF03328">
    <property type="entry name" value="HpcH_HpaI"/>
    <property type="match status" value="1"/>
</dbReference>
<dbReference type="PANTHER" id="PTHR30502">
    <property type="entry name" value="2-KETO-3-DEOXY-L-RHAMNONATE ALDOLASE"/>
    <property type="match status" value="1"/>
</dbReference>
<accession>A0A4Z1P348</accession>
<comment type="caution">
    <text evidence="5">The sequence shown here is derived from an EMBL/GenBank/DDBJ whole genome shotgun (WGS) entry which is preliminary data.</text>
</comment>
<feature type="domain" description="HpcH/HpaI aldolase/citrate lyase" evidence="4">
    <location>
        <begin position="57"/>
        <end position="270"/>
    </location>
</feature>
<reference evidence="5 6" key="1">
    <citation type="submission" date="2019-04" db="EMBL/GenBank/DDBJ databases">
        <title>High contiguity whole genome sequence and gene annotation resource for two Venturia nashicola isolates.</title>
        <authorList>
            <person name="Prokchorchik M."/>
            <person name="Won K."/>
            <person name="Lee Y."/>
            <person name="Choi E.D."/>
            <person name="Segonzac C."/>
            <person name="Sohn K.H."/>
        </authorList>
    </citation>
    <scope>NUCLEOTIDE SEQUENCE [LARGE SCALE GENOMIC DNA]</scope>
    <source>
        <strain evidence="5 6">PRI2</strain>
    </source>
</reference>
<keyword evidence="3" id="KW-0456">Lyase</keyword>
<dbReference type="SUPFAM" id="SSF51621">
    <property type="entry name" value="Phosphoenolpyruvate/pyruvate domain"/>
    <property type="match status" value="1"/>
</dbReference>
<evidence type="ECO:0000256" key="1">
    <source>
        <dbReference type="ARBA" id="ARBA00005568"/>
    </source>
</evidence>
<dbReference type="OrthoDB" id="1621678at2759"/>
<dbReference type="InterPro" id="IPR050251">
    <property type="entry name" value="HpcH-HpaI_aldolase"/>
</dbReference>
<dbReference type="Gene3D" id="3.20.20.60">
    <property type="entry name" value="Phosphoenolpyruvate-binding domains"/>
    <property type="match status" value="1"/>
</dbReference>
<comment type="similarity">
    <text evidence="1">Belongs to the HpcH/HpaI aldolase family.</text>
</comment>
<dbReference type="AlphaFoldDB" id="A0A4Z1P348"/>
<dbReference type="InterPro" id="IPR005000">
    <property type="entry name" value="Aldolase/citrate-lyase_domain"/>
</dbReference>
<dbReference type="Proteomes" id="UP000298493">
    <property type="component" value="Unassembled WGS sequence"/>
</dbReference>
<proteinExistence type="inferred from homology"/>
<gene>
    <name evidence="5" type="ORF">E6O75_ATG05188</name>
</gene>
<dbReference type="GO" id="GO:0005737">
    <property type="term" value="C:cytoplasm"/>
    <property type="evidence" value="ECO:0007669"/>
    <property type="project" value="TreeGrafter"/>
</dbReference>
<keyword evidence="6" id="KW-1185">Reference proteome</keyword>
<dbReference type="InterPro" id="IPR015813">
    <property type="entry name" value="Pyrv/PenolPyrv_kinase-like_dom"/>
</dbReference>
<keyword evidence="2" id="KW-0479">Metal-binding</keyword>
<name>A0A4Z1P348_9PEZI</name>
<dbReference type="GO" id="GO:0046872">
    <property type="term" value="F:metal ion binding"/>
    <property type="evidence" value="ECO:0007669"/>
    <property type="project" value="UniProtKB-KW"/>
</dbReference>
<dbReference type="EMBL" id="SNSC02000009">
    <property type="protein sequence ID" value="TID21793.1"/>
    <property type="molecule type" value="Genomic_DNA"/>
</dbReference>
<evidence type="ECO:0000313" key="6">
    <source>
        <dbReference type="Proteomes" id="UP000298493"/>
    </source>
</evidence>
<evidence type="ECO:0000256" key="3">
    <source>
        <dbReference type="ARBA" id="ARBA00023239"/>
    </source>
</evidence>
<evidence type="ECO:0000313" key="5">
    <source>
        <dbReference type="EMBL" id="TID21793.1"/>
    </source>
</evidence>
<protein>
    <submittedName>
        <fullName evidence="5">2-4-dihydroxyhept-2-ene-1-7-dioic acid aldolase</fullName>
    </submittedName>
</protein>
<evidence type="ECO:0000256" key="2">
    <source>
        <dbReference type="ARBA" id="ARBA00022723"/>
    </source>
</evidence>
<sequence>MSRMLHSLRGIPQSITSKQLPRLKMSTTMQEASRLQKALKKGGPTFGAWQMLPGSNVSRSMARTGVDWVVVDCEHGNIDDGQMHEAVAALAACGVSPVVRIAANEPWMVKRALDSGAHGILVPLLYTQADAARLVSSAKFPPQGTRGFGSPFPMEKFHPSLTTQDYLLQANTSLTTIVQIETKEALANVDAIAATEGVDVLLVGPFDLGNNIGHPILNGKMHDNLTKAIDSILAAAQKAGKSTGIYCTSGEQSKHFADKGFNMISVAADMIALPTYLSETLKKAKGESGSVEKITGPYGR</sequence>
<organism evidence="5 6">
    <name type="scientific">Venturia nashicola</name>
    <dbReference type="NCBI Taxonomy" id="86259"/>
    <lineage>
        <taxon>Eukaryota</taxon>
        <taxon>Fungi</taxon>
        <taxon>Dikarya</taxon>
        <taxon>Ascomycota</taxon>
        <taxon>Pezizomycotina</taxon>
        <taxon>Dothideomycetes</taxon>
        <taxon>Pleosporomycetidae</taxon>
        <taxon>Venturiales</taxon>
        <taxon>Venturiaceae</taxon>
        <taxon>Venturia</taxon>
    </lineage>
</organism>
<evidence type="ECO:0000259" key="4">
    <source>
        <dbReference type="Pfam" id="PF03328"/>
    </source>
</evidence>